<keyword evidence="1" id="KW-0547">Nucleotide-binding</keyword>
<name>A0A857J0N4_9BURK</name>
<dbReference type="InterPro" id="IPR025944">
    <property type="entry name" value="Sigma_54_int_dom_CS"/>
</dbReference>
<feature type="domain" description="Response regulatory" evidence="8">
    <location>
        <begin position="3"/>
        <end position="116"/>
    </location>
</feature>
<dbReference type="SUPFAM" id="SSF52172">
    <property type="entry name" value="CheY-like"/>
    <property type="match status" value="1"/>
</dbReference>
<dbReference type="Proteomes" id="UP000464787">
    <property type="component" value="Chromosome"/>
</dbReference>
<dbReference type="GO" id="GO:0005524">
    <property type="term" value="F:ATP binding"/>
    <property type="evidence" value="ECO:0007669"/>
    <property type="project" value="UniProtKB-KW"/>
</dbReference>
<dbReference type="InterPro" id="IPR027417">
    <property type="entry name" value="P-loop_NTPase"/>
</dbReference>
<keyword evidence="6" id="KW-0597">Phosphoprotein</keyword>
<dbReference type="SUPFAM" id="SSF52540">
    <property type="entry name" value="P-loop containing nucleoside triphosphate hydrolases"/>
    <property type="match status" value="1"/>
</dbReference>
<dbReference type="Gene3D" id="1.10.10.60">
    <property type="entry name" value="Homeodomain-like"/>
    <property type="match status" value="1"/>
</dbReference>
<keyword evidence="5" id="KW-0804">Transcription</keyword>
<keyword evidence="4" id="KW-0238">DNA-binding</keyword>
<dbReference type="PANTHER" id="PTHR32071">
    <property type="entry name" value="TRANSCRIPTIONAL REGULATORY PROTEIN"/>
    <property type="match status" value="1"/>
</dbReference>
<dbReference type="InterPro" id="IPR003593">
    <property type="entry name" value="AAA+_ATPase"/>
</dbReference>
<dbReference type="Pfam" id="PF00072">
    <property type="entry name" value="Response_reg"/>
    <property type="match status" value="1"/>
</dbReference>
<dbReference type="InterPro" id="IPR002197">
    <property type="entry name" value="HTH_Fis"/>
</dbReference>
<dbReference type="PROSITE" id="PS50045">
    <property type="entry name" value="SIGMA54_INTERACT_4"/>
    <property type="match status" value="1"/>
</dbReference>
<dbReference type="Gene3D" id="3.40.50.300">
    <property type="entry name" value="P-loop containing nucleotide triphosphate hydrolases"/>
    <property type="match status" value="1"/>
</dbReference>
<dbReference type="Pfam" id="PF25601">
    <property type="entry name" value="AAA_lid_14"/>
    <property type="match status" value="1"/>
</dbReference>
<dbReference type="PROSITE" id="PS50110">
    <property type="entry name" value="RESPONSE_REGULATORY"/>
    <property type="match status" value="1"/>
</dbReference>
<accession>A0A857J0N4</accession>
<dbReference type="SMART" id="SM00448">
    <property type="entry name" value="REC"/>
    <property type="match status" value="1"/>
</dbReference>
<evidence type="ECO:0000259" key="7">
    <source>
        <dbReference type="PROSITE" id="PS50045"/>
    </source>
</evidence>
<dbReference type="PROSITE" id="PS00688">
    <property type="entry name" value="SIGMA54_INTERACT_3"/>
    <property type="match status" value="1"/>
</dbReference>
<evidence type="ECO:0000256" key="3">
    <source>
        <dbReference type="ARBA" id="ARBA00023015"/>
    </source>
</evidence>
<dbReference type="Pfam" id="PF00158">
    <property type="entry name" value="Sigma54_activat"/>
    <property type="match status" value="1"/>
</dbReference>
<dbReference type="GO" id="GO:0043565">
    <property type="term" value="F:sequence-specific DNA binding"/>
    <property type="evidence" value="ECO:0007669"/>
    <property type="project" value="InterPro"/>
</dbReference>
<evidence type="ECO:0000256" key="2">
    <source>
        <dbReference type="ARBA" id="ARBA00022840"/>
    </source>
</evidence>
<dbReference type="PROSITE" id="PS00676">
    <property type="entry name" value="SIGMA54_INTERACT_2"/>
    <property type="match status" value="1"/>
</dbReference>
<dbReference type="EMBL" id="CP047650">
    <property type="protein sequence ID" value="QHI96833.1"/>
    <property type="molecule type" value="Genomic_DNA"/>
</dbReference>
<evidence type="ECO:0000313" key="9">
    <source>
        <dbReference type="EMBL" id="QHI96833.1"/>
    </source>
</evidence>
<reference evidence="9 10" key="1">
    <citation type="submission" date="2020-01" db="EMBL/GenBank/DDBJ databases">
        <title>Genome sequencing of strain KACC 21265.</title>
        <authorList>
            <person name="Heo J."/>
            <person name="Kim S.-J."/>
            <person name="Kim J.-S."/>
            <person name="Hong S.-B."/>
            <person name="Kwon S.-W."/>
        </authorList>
    </citation>
    <scope>NUCLEOTIDE SEQUENCE [LARGE SCALE GENOMIC DNA]</scope>
    <source>
        <strain evidence="9 10">KACC 21265</strain>
    </source>
</reference>
<evidence type="ECO:0000256" key="4">
    <source>
        <dbReference type="ARBA" id="ARBA00023125"/>
    </source>
</evidence>
<dbReference type="Gene3D" id="3.40.50.2300">
    <property type="match status" value="1"/>
</dbReference>
<feature type="modified residue" description="4-aspartylphosphate" evidence="6">
    <location>
        <position position="52"/>
    </location>
</feature>
<dbReference type="KEGG" id="xyk:GT347_01800"/>
<keyword evidence="10" id="KW-1185">Reference proteome</keyword>
<evidence type="ECO:0000313" key="10">
    <source>
        <dbReference type="Proteomes" id="UP000464787"/>
    </source>
</evidence>
<evidence type="ECO:0000259" key="8">
    <source>
        <dbReference type="PROSITE" id="PS50110"/>
    </source>
</evidence>
<dbReference type="InterPro" id="IPR025943">
    <property type="entry name" value="Sigma_54_int_dom_ATP-bd_2"/>
</dbReference>
<dbReference type="InterPro" id="IPR058031">
    <property type="entry name" value="AAA_lid_NorR"/>
</dbReference>
<feature type="domain" description="Sigma-54 factor interaction" evidence="7">
    <location>
        <begin position="142"/>
        <end position="370"/>
    </location>
</feature>
<keyword evidence="3" id="KW-0805">Transcription regulation</keyword>
<keyword evidence="2" id="KW-0067">ATP-binding</keyword>
<dbReference type="SUPFAM" id="SSF46689">
    <property type="entry name" value="Homeodomain-like"/>
    <property type="match status" value="1"/>
</dbReference>
<dbReference type="Gene3D" id="1.10.8.60">
    <property type="match status" value="1"/>
</dbReference>
<organism evidence="9 10">
    <name type="scientific">Xylophilus rhododendri</name>
    <dbReference type="NCBI Taxonomy" id="2697032"/>
    <lineage>
        <taxon>Bacteria</taxon>
        <taxon>Pseudomonadati</taxon>
        <taxon>Pseudomonadota</taxon>
        <taxon>Betaproteobacteria</taxon>
        <taxon>Burkholderiales</taxon>
        <taxon>Xylophilus</taxon>
    </lineage>
</organism>
<dbReference type="InterPro" id="IPR001789">
    <property type="entry name" value="Sig_transdc_resp-reg_receiver"/>
</dbReference>
<evidence type="ECO:0000256" key="5">
    <source>
        <dbReference type="ARBA" id="ARBA00023163"/>
    </source>
</evidence>
<sequence length="447" mass="48188">MAHALVVEDDADSAMMMAAMVARSGFTASTASSLDEARRMLAQRRPDIVLLDLQLPDGSGMALLDDAELLASAPVVMVTGHGSLSSSVDAMRRGAADYLVKPVDRTRLQEVLSRCALPSASAGAARADLPQQPGPAARPERLIGSSPAMVEVRRQIAQVAPTQAPVLLSGESGTGKELAALALHAGSRRAAAPFLAVNCGALPVQLAESALFGHERGSFTGAERQHQGLFEQAHGGTLFLDEVTELPLGLQVKLMRVLEDGSFMRLGSNRTRQTDVRIVAASNRDPRVAVGEGRLLADLYWRLGVFEIQLPPLRERREDIPAIAQQLLAQIAQREGREKRLAPQTIAALSQRAWPGNVRELRNVLYRAWISSPGDVVVPGSLPAVRPWPNEKTATDKLISPGLSLAEAERLLVLATWEHCHHNREQTASVLGISAKSLYNRLRAYKA</sequence>
<dbReference type="InterPro" id="IPR009057">
    <property type="entry name" value="Homeodomain-like_sf"/>
</dbReference>
<protein>
    <submittedName>
        <fullName evidence="9">Response regulator</fullName>
    </submittedName>
</protein>
<evidence type="ECO:0000256" key="6">
    <source>
        <dbReference type="PROSITE-ProRule" id="PRU00169"/>
    </source>
</evidence>
<dbReference type="GO" id="GO:0000160">
    <property type="term" value="P:phosphorelay signal transduction system"/>
    <property type="evidence" value="ECO:0007669"/>
    <property type="project" value="InterPro"/>
</dbReference>
<gene>
    <name evidence="9" type="ORF">GT347_01800</name>
</gene>
<dbReference type="RefSeq" id="WP_160550351.1">
    <property type="nucleotide sequence ID" value="NZ_CP047650.1"/>
</dbReference>
<evidence type="ECO:0000256" key="1">
    <source>
        <dbReference type="ARBA" id="ARBA00022741"/>
    </source>
</evidence>
<dbReference type="GO" id="GO:0006355">
    <property type="term" value="P:regulation of DNA-templated transcription"/>
    <property type="evidence" value="ECO:0007669"/>
    <property type="project" value="InterPro"/>
</dbReference>
<dbReference type="FunFam" id="3.40.50.300:FF:000006">
    <property type="entry name" value="DNA-binding transcriptional regulator NtrC"/>
    <property type="match status" value="1"/>
</dbReference>
<dbReference type="AlphaFoldDB" id="A0A857J0N4"/>
<dbReference type="InterPro" id="IPR002078">
    <property type="entry name" value="Sigma_54_int"/>
</dbReference>
<dbReference type="InterPro" id="IPR011006">
    <property type="entry name" value="CheY-like_superfamily"/>
</dbReference>
<dbReference type="SMART" id="SM00382">
    <property type="entry name" value="AAA"/>
    <property type="match status" value="1"/>
</dbReference>
<dbReference type="Pfam" id="PF02954">
    <property type="entry name" value="HTH_8"/>
    <property type="match status" value="1"/>
</dbReference>
<dbReference type="PANTHER" id="PTHR32071:SF117">
    <property type="entry name" value="PTS-DEPENDENT DIHYDROXYACETONE KINASE OPERON REGULATORY PROTEIN-RELATED"/>
    <property type="match status" value="1"/>
</dbReference>
<dbReference type="CDD" id="cd00009">
    <property type="entry name" value="AAA"/>
    <property type="match status" value="1"/>
</dbReference>
<proteinExistence type="predicted"/>